<name>E5XR31_SEGRC</name>
<dbReference type="EMBL" id="ACZI02000002">
    <property type="protein sequence ID" value="EFV13184.1"/>
    <property type="molecule type" value="Genomic_DNA"/>
</dbReference>
<organism evidence="9 10">
    <name type="scientific">Segniliparus rugosus (strain ATCC BAA-974 / DSM 45345 / CCUG 50838 / CIP 108380 / JCM 13579 / CDC 945)</name>
    <dbReference type="NCBI Taxonomy" id="679197"/>
    <lineage>
        <taxon>Bacteria</taxon>
        <taxon>Bacillati</taxon>
        <taxon>Actinomycetota</taxon>
        <taxon>Actinomycetes</taxon>
        <taxon>Mycobacteriales</taxon>
        <taxon>Segniliparaceae</taxon>
        <taxon>Segniliparus</taxon>
    </lineage>
</organism>
<dbReference type="SUPFAM" id="SSF50715">
    <property type="entry name" value="Ribosomal protein L25-like"/>
    <property type="match status" value="1"/>
</dbReference>
<dbReference type="STRING" id="679197.HMPREF9336_01953"/>
<gene>
    <name evidence="5" type="primary">rplY</name>
    <name evidence="5" type="synonym">ctc</name>
    <name evidence="9" type="ORF">HMPREF9336_01953</name>
</gene>
<dbReference type="AlphaFoldDB" id="E5XR31"/>
<dbReference type="InterPro" id="IPR001021">
    <property type="entry name" value="Ribosomal_bL25_long"/>
</dbReference>
<dbReference type="GO" id="GO:0008097">
    <property type="term" value="F:5S rRNA binding"/>
    <property type="evidence" value="ECO:0007669"/>
    <property type="project" value="InterPro"/>
</dbReference>
<dbReference type="HAMAP" id="MF_01334">
    <property type="entry name" value="Ribosomal_bL25_CTC"/>
    <property type="match status" value="1"/>
</dbReference>
<dbReference type="CDD" id="cd00495">
    <property type="entry name" value="Ribosomal_L25_TL5_CTC"/>
    <property type="match status" value="1"/>
</dbReference>
<proteinExistence type="inferred from homology"/>
<dbReference type="eggNOG" id="COG1825">
    <property type="taxonomic scope" value="Bacteria"/>
</dbReference>
<evidence type="ECO:0000313" key="9">
    <source>
        <dbReference type="EMBL" id="EFV13184.1"/>
    </source>
</evidence>
<feature type="region of interest" description="Disordered" evidence="6">
    <location>
        <begin position="186"/>
        <end position="207"/>
    </location>
</feature>
<dbReference type="InterPro" id="IPR020056">
    <property type="entry name" value="Rbsml_bL25/Gln-tRNA_synth_N"/>
</dbReference>
<evidence type="ECO:0000259" key="8">
    <source>
        <dbReference type="Pfam" id="PF14693"/>
    </source>
</evidence>
<feature type="domain" description="Large ribosomal subunit protein bL25 beta" evidence="8">
    <location>
        <begin position="102"/>
        <end position="180"/>
    </location>
</feature>
<comment type="function">
    <text evidence="5">This is one of the proteins that binds to the 5S RNA in the ribosome where it forms part of the central protuberance.</text>
</comment>
<evidence type="ECO:0000256" key="6">
    <source>
        <dbReference type="SAM" id="MobiDB-lite"/>
    </source>
</evidence>
<dbReference type="Proteomes" id="UP000004816">
    <property type="component" value="Unassembled WGS sequence"/>
</dbReference>
<dbReference type="OrthoDB" id="5242980at2"/>
<reference evidence="9 10" key="1">
    <citation type="journal article" date="2011" name="Stand. Genomic Sci.">
        <title>High quality draft genome sequence of Segniliparus rugosus CDC 945(T)= (ATCC BAA-974(T)).</title>
        <authorList>
            <person name="Earl A.M."/>
            <person name="Desjardins C.A."/>
            <person name="Fitzgerald M.G."/>
            <person name="Arachchi H.M."/>
            <person name="Zeng Q."/>
            <person name="Mehta T."/>
            <person name="Griggs A."/>
            <person name="Birren B.W."/>
            <person name="Toney N.C."/>
            <person name="Carr J."/>
            <person name="Posey J."/>
            <person name="Butler W.R."/>
        </authorList>
    </citation>
    <scope>NUCLEOTIDE SEQUENCE [LARGE SCALE GENOMIC DNA]</scope>
    <source>
        <strain evidence="10">ATCC BAA-974 / DSM 45345 / CCUG 50838 / CIP 108380 / JCM 13579 / CDC 945</strain>
    </source>
</reference>
<keyword evidence="10" id="KW-1185">Reference proteome</keyword>
<dbReference type="PANTHER" id="PTHR33284">
    <property type="entry name" value="RIBOSOMAL PROTEIN L25/GLN-TRNA SYNTHETASE, ANTI-CODON-BINDING DOMAIN-CONTAINING PROTEIN"/>
    <property type="match status" value="1"/>
</dbReference>
<protein>
    <recommendedName>
        <fullName evidence="5">Large ribosomal subunit protein bL25</fullName>
    </recommendedName>
    <alternativeName>
        <fullName evidence="5">General stress protein CTC</fullName>
    </alternativeName>
</protein>
<dbReference type="PANTHER" id="PTHR33284:SF1">
    <property type="entry name" value="RIBOSOMAL PROTEIN L25_GLN-TRNA SYNTHETASE, ANTI-CODON-BINDING DOMAIN-CONTAINING PROTEIN"/>
    <property type="match status" value="1"/>
</dbReference>
<dbReference type="InterPro" id="IPR020057">
    <property type="entry name" value="Ribosomal_bL25_b-dom"/>
</dbReference>
<dbReference type="Gene3D" id="2.170.120.20">
    <property type="entry name" value="Ribosomal protein L25, beta domain"/>
    <property type="match status" value="1"/>
</dbReference>
<dbReference type="RefSeq" id="WP_007469873.1">
    <property type="nucleotide sequence ID" value="NZ_KI391953.1"/>
</dbReference>
<dbReference type="GO" id="GO:0003735">
    <property type="term" value="F:structural constituent of ribosome"/>
    <property type="evidence" value="ECO:0007669"/>
    <property type="project" value="InterPro"/>
</dbReference>
<keyword evidence="3 5" id="KW-0689">Ribosomal protein</keyword>
<comment type="similarity">
    <text evidence="5">Belongs to the bacterial ribosomal protein bL25 family. CTC subfamily.</text>
</comment>
<evidence type="ECO:0000313" key="10">
    <source>
        <dbReference type="Proteomes" id="UP000004816"/>
    </source>
</evidence>
<dbReference type="GO" id="GO:0006412">
    <property type="term" value="P:translation"/>
    <property type="evidence" value="ECO:0007669"/>
    <property type="project" value="UniProtKB-UniRule"/>
</dbReference>
<evidence type="ECO:0000259" key="7">
    <source>
        <dbReference type="Pfam" id="PF01386"/>
    </source>
</evidence>
<evidence type="ECO:0000256" key="3">
    <source>
        <dbReference type="ARBA" id="ARBA00022980"/>
    </source>
</evidence>
<feature type="compositionally biased region" description="Acidic residues" evidence="6">
    <location>
        <begin position="196"/>
        <end position="207"/>
    </location>
</feature>
<evidence type="ECO:0000256" key="5">
    <source>
        <dbReference type="HAMAP-Rule" id="MF_01334"/>
    </source>
</evidence>
<dbReference type="Pfam" id="PF01386">
    <property type="entry name" value="Ribosomal_L25p"/>
    <property type="match status" value="1"/>
</dbReference>
<keyword evidence="2 5" id="KW-0694">RNA-binding</keyword>
<evidence type="ECO:0000256" key="4">
    <source>
        <dbReference type="ARBA" id="ARBA00023274"/>
    </source>
</evidence>
<dbReference type="InterPro" id="IPR037121">
    <property type="entry name" value="Ribosomal_bL25_C"/>
</dbReference>
<sequence length="207" mass="22000">MAETARVEATVRTEFGKGASRRARRDGQVPAVLYGHGAEPKHFNLPAKEFARVLRANGTNAVVSLTAGGEEHLAITKLVVVHPTKSYLQHIDLQIVRRGERIAVEVPVVVVGTPISGGVLQHEATVLPVEAEALHIPEQIEVSIDGLEIGSKILAGELELPQGVSLTGDSEQLVVQINEARAAQTEDIQEAAAAEAEAESEESGEES</sequence>
<accession>E5XR31</accession>
<feature type="domain" description="Large ribosomal subunit protein bL25 L25" evidence="7">
    <location>
        <begin position="8"/>
        <end position="93"/>
    </location>
</feature>
<dbReference type="GO" id="GO:0022625">
    <property type="term" value="C:cytosolic large ribosomal subunit"/>
    <property type="evidence" value="ECO:0007669"/>
    <property type="project" value="TreeGrafter"/>
</dbReference>
<comment type="subunit">
    <text evidence="5">Part of the 50S ribosomal subunit; part of the 5S rRNA/L5/L18/L25 subcomplex. Contacts the 5S rRNA. Binds to the 5S rRNA independently of L5 and L18.</text>
</comment>
<dbReference type="HOGENOM" id="CLU_075939_1_0_11"/>
<dbReference type="NCBIfam" id="TIGR00731">
    <property type="entry name" value="bL25_bact_ctc"/>
    <property type="match status" value="1"/>
</dbReference>
<comment type="caution">
    <text evidence="9">The sequence shown here is derived from an EMBL/GenBank/DDBJ whole genome shotgun (WGS) entry which is preliminary data.</text>
</comment>
<evidence type="ECO:0000256" key="2">
    <source>
        <dbReference type="ARBA" id="ARBA00022884"/>
    </source>
</evidence>
<dbReference type="InterPro" id="IPR011035">
    <property type="entry name" value="Ribosomal_bL25/Gln-tRNA_synth"/>
</dbReference>
<evidence type="ECO:0000256" key="1">
    <source>
        <dbReference type="ARBA" id="ARBA00022730"/>
    </source>
</evidence>
<keyword evidence="1 5" id="KW-0699">rRNA-binding</keyword>
<dbReference type="Pfam" id="PF14693">
    <property type="entry name" value="Ribosomal_TL5_C"/>
    <property type="match status" value="1"/>
</dbReference>
<dbReference type="NCBIfam" id="NF004131">
    <property type="entry name" value="PRK05618.2-1"/>
    <property type="match status" value="1"/>
</dbReference>
<dbReference type="InterPro" id="IPR020930">
    <property type="entry name" value="Ribosomal_uL5_bac-type"/>
</dbReference>
<dbReference type="Gene3D" id="2.40.240.10">
    <property type="entry name" value="Ribosomal Protein L25, Chain P"/>
    <property type="match status" value="1"/>
</dbReference>
<dbReference type="InterPro" id="IPR029751">
    <property type="entry name" value="Ribosomal_L25_dom"/>
</dbReference>
<keyword evidence="4 5" id="KW-0687">Ribonucleoprotein</keyword>